<evidence type="ECO:0000256" key="2">
    <source>
        <dbReference type="SAM" id="SignalP"/>
    </source>
</evidence>
<dbReference type="OrthoDB" id="110723at2"/>
<feature type="signal peptide" evidence="2">
    <location>
        <begin position="1"/>
        <end position="31"/>
    </location>
</feature>
<dbReference type="Proteomes" id="UP000239735">
    <property type="component" value="Unassembled WGS sequence"/>
</dbReference>
<reference evidence="4" key="1">
    <citation type="submission" date="2018-02" db="EMBL/GenBank/DDBJ databases">
        <authorList>
            <person name="Hausmann B."/>
        </authorList>
    </citation>
    <scope>NUCLEOTIDE SEQUENCE [LARGE SCALE GENOMIC DNA]</scope>
    <source>
        <strain evidence="4">Peat soil MAG SbA5</strain>
    </source>
</reference>
<evidence type="ECO:0000313" key="4">
    <source>
        <dbReference type="Proteomes" id="UP000239735"/>
    </source>
</evidence>
<gene>
    <name evidence="3" type="ORF">SBA5_450085</name>
</gene>
<sequence>MFSGKRSCGPVASMVVALAALLLAAAPGARAQATRYLGTITAISGDTLTVKTDAGDEHQVQVPSTAQLKQIEPGQTDLTKAQPLEFSGLTTGDRVLVNLDPSVTSGTPQALRLIAIKHADVAKMQAAEIEAWNQGVHGLVKSIDPATGAIVVNMRVGTATKEVTVNTTKATVLKRYAPGSVRFDQAQPAPIGDIRAGDQLWARGTKSADNASMDATGIVSGTFRSIPGTVLSTDTSASSVTVKDLSTKKPVTIHIEPDSQLRRLDDNMATLLAARLKGNAGGAGGRAGANGGGARAGAGVNGTGNGGAQRSFSQAGSGSGRMDLETVLERAPVIQLPALKKGEAVMIVATEDSSGLNAIKLLAGVEPLLEAPEAQDLLSSWSLDQGSPDTGQ</sequence>
<accession>A0A2N9LN03</accession>
<feature type="region of interest" description="Disordered" evidence="1">
    <location>
        <begin position="300"/>
        <end position="320"/>
    </location>
</feature>
<keyword evidence="2" id="KW-0732">Signal</keyword>
<evidence type="ECO:0000256" key="1">
    <source>
        <dbReference type="SAM" id="MobiDB-lite"/>
    </source>
</evidence>
<proteinExistence type="predicted"/>
<protein>
    <recommendedName>
        <fullName evidence="5">DUF5666 domain-containing protein</fullName>
    </recommendedName>
</protein>
<dbReference type="AlphaFoldDB" id="A0A2N9LN03"/>
<name>A0A2N9LN03_9BACT</name>
<evidence type="ECO:0000313" key="3">
    <source>
        <dbReference type="EMBL" id="SPE24463.1"/>
    </source>
</evidence>
<organism evidence="3 4">
    <name type="scientific">Candidatus Sulfuritelmatomonas gaucii</name>
    <dbReference type="NCBI Taxonomy" id="2043161"/>
    <lineage>
        <taxon>Bacteria</taxon>
        <taxon>Pseudomonadati</taxon>
        <taxon>Acidobacteriota</taxon>
        <taxon>Terriglobia</taxon>
        <taxon>Terriglobales</taxon>
        <taxon>Acidobacteriaceae</taxon>
        <taxon>Candidatus Sulfuritelmatomonas</taxon>
    </lineage>
</organism>
<evidence type="ECO:0008006" key="5">
    <source>
        <dbReference type="Google" id="ProtNLM"/>
    </source>
</evidence>
<dbReference type="EMBL" id="OKRB01000103">
    <property type="protein sequence ID" value="SPE24463.1"/>
    <property type="molecule type" value="Genomic_DNA"/>
</dbReference>
<feature type="chain" id="PRO_5014744356" description="DUF5666 domain-containing protein" evidence="2">
    <location>
        <begin position="32"/>
        <end position="392"/>
    </location>
</feature>